<protein>
    <submittedName>
        <fullName evidence="2">Uncharacterized protein</fullName>
    </submittedName>
</protein>
<dbReference type="EMBL" id="CAJNJA010044665">
    <property type="protein sequence ID" value="CAE7803538.1"/>
    <property type="molecule type" value="Genomic_DNA"/>
</dbReference>
<sequence length="619" mass="68365">MASLRRMEERFRSESYLNSTNRLQILATKTSTQQARRWVVLGLEDLINSGLLENEAISKQKLLGDKHVCGLVALLEFKLRCLGHITDVLMVQAQFQDKTRAAMRSRLSSAMDAREATQTDLSWQGLVEPSAQKAIHFLMDVVYGTRFDNLMKSKVKAGSHPDLLLDIDSISDEWKAVEALRSNELDEAKAKASEDDGSSDGGDDELPCDGSAKGISQALKQARANPNHCKKNSPAYWRSVAGQTVRSYLRILTEASTEKGIIQSVEQMNLESPEFGKSTTLVMCDTSLLGESHGPGQHPGLRKKYSPDHACLEKLCGSTLIALGSQANAKGVSNPADTVVFALVDPGSCMSKQFCRDSEKMAVWVMLSHESVRARKKINRGSNATSQRVEMTLFTEKTFGMMVPEMPRIVYAGYTHGDAIGPVTALAPDKLWRLPRAEKEEILGARKVTVPPGEDPDIEGESVFSCAVLPMELYQEVIHSTKAQTVVDLSPGQGECCKAALALRVPIVAMCGSEAHSQRLELLLTEYIFQEQRRESSTFYRAEACEDNVDAEDEDEKKTTKKRKNESQPKKQPKKKAASKPKPKKKAADEKDQEDEQGEEDDGEEDEGDLQGQGSPLPW</sequence>
<dbReference type="AlphaFoldDB" id="A0A812YZ13"/>
<evidence type="ECO:0000313" key="2">
    <source>
        <dbReference type="EMBL" id="CAE7803538.1"/>
    </source>
</evidence>
<comment type="caution">
    <text evidence="2">The sequence shown here is derived from an EMBL/GenBank/DDBJ whole genome shotgun (WGS) entry which is preliminary data.</text>
</comment>
<feature type="compositionally biased region" description="Acidic residues" evidence="1">
    <location>
        <begin position="591"/>
        <end position="609"/>
    </location>
</feature>
<reference evidence="2" key="1">
    <citation type="submission" date="2021-02" db="EMBL/GenBank/DDBJ databases">
        <authorList>
            <person name="Dougan E. K."/>
            <person name="Rhodes N."/>
            <person name="Thang M."/>
            <person name="Chan C."/>
        </authorList>
    </citation>
    <scope>NUCLEOTIDE SEQUENCE</scope>
</reference>
<feature type="region of interest" description="Disordered" evidence="1">
    <location>
        <begin position="547"/>
        <end position="619"/>
    </location>
</feature>
<feature type="compositionally biased region" description="Basic and acidic residues" evidence="1">
    <location>
        <begin position="185"/>
        <end position="194"/>
    </location>
</feature>
<feature type="compositionally biased region" description="Basic residues" evidence="1">
    <location>
        <begin position="571"/>
        <end position="585"/>
    </location>
</feature>
<keyword evidence="3" id="KW-1185">Reference proteome</keyword>
<feature type="region of interest" description="Disordered" evidence="1">
    <location>
        <begin position="185"/>
        <end position="212"/>
    </location>
</feature>
<organism evidence="2 3">
    <name type="scientific">Symbiodinium necroappetens</name>
    <dbReference type="NCBI Taxonomy" id="1628268"/>
    <lineage>
        <taxon>Eukaryota</taxon>
        <taxon>Sar</taxon>
        <taxon>Alveolata</taxon>
        <taxon>Dinophyceae</taxon>
        <taxon>Suessiales</taxon>
        <taxon>Symbiodiniaceae</taxon>
        <taxon>Symbiodinium</taxon>
    </lineage>
</organism>
<dbReference type="OrthoDB" id="10386294at2759"/>
<feature type="compositionally biased region" description="Acidic residues" evidence="1">
    <location>
        <begin position="195"/>
        <end position="207"/>
    </location>
</feature>
<gene>
    <name evidence="2" type="ORF">SNEC2469_LOCUS23739</name>
</gene>
<accession>A0A812YZ13</accession>
<evidence type="ECO:0000256" key="1">
    <source>
        <dbReference type="SAM" id="MobiDB-lite"/>
    </source>
</evidence>
<evidence type="ECO:0000313" key="3">
    <source>
        <dbReference type="Proteomes" id="UP000601435"/>
    </source>
</evidence>
<name>A0A812YZ13_9DINO</name>
<dbReference type="Proteomes" id="UP000601435">
    <property type="component" value="Unassembled WGS sequence"/>
</dbReference>
<proteinExistence type="predicted"/>